<sequence length="50" mass="5459">MSEDVLLSKVNQRYKDDHGALVTVTSVEETHAGWLSSLPSYITGADNILP</sequence>
<evidence type="ECO:0000313" key="1">
    <source>
        <dbReference type="EMBL" id="ETJ14855.1"/>
    </source>
</evidence>
<dbReference type="Proteomes" id="UP000018853">
    <property type="component" value="Unassembled WGS sequence"/>
</dbReference>
<proteinExistence type="predicted"/>
<reference evidence="1 2" key="1">
    <citation type="submission" date="2013-12" db="EMBL/GenBank/DDBJ databases">
        <title>A Varibaculum cambriense genome reconstructed from a premature infant gut community with otherwise low bacterial novelty that shifts toward anaerobic metabolism during the third week of life.</title>
        <authorList>
            <person name="Brown C.T."/>
            <person name="Sharon I."/>
            <person name="Thomas B.C."/>
            <person name="Castelle C.J."/>
            <person name="Morowitz M.J."/>
            <person name="Banfield J.F."/>
        </authorList>
    </citation>
    <scope>NUCLEOTIDE SEQUENCE [LARGE SCALE GENOMIC DNA]</scope>
    <source>
        <strain evidence="2">DORA_A_5_14_21</strain>
    </source>
</reference>
<dbReference type="AlphaFoldDB" id="W1WCL5"/>
<accession>W1WCL5</accession>
<dbReference type="EMBL" id="AZLZ01002555">
    <property type="protein sequence ID" value="ETJ14855.1"/>
    <property type="molecule type" value="Genomic_DNA"/>
</dbReference>
<name>W1WCL5_ECOLX</name>
<organism evidence="1 2">
    <name type="scientific">Escherichia coli DORA_A_5_14_21</name>
    <dbReference type="NCBI Taxonomy" id="1403943"/>
    <lineage>
        <taxon>Bacteria</taxon>
        <taxon>Pseudomonadati</taxon>
        <taxon>Pseudomonadota</taxon>
        <taxon>Gammaproteobacteria</taxon>
        <taxon>Enterobacterales</taxon>
        <taxon>Enterobacteriaceae</taxon>
        <taxon>Escherichia</taxon>
    </lineage>
</organism>
<comment type="caution">
    <text evidence="1">The sequence shown here is derived from an EMBL/GenBank/DDBJ whole genome shotgun (WGS) entry which is preliminary data.</text>
</comment>
<evidence type="ECO:0000313" key="2">
    <source>
        <dbReference type="Proteomes" id="UP000018853"/>
    </source>
</evidence>
<gene>
    <name evidence="1" type="ORF">Q609_ECAC02555G0002</name>
</gene>
<protein>
    <submittedName>
        <fullName evidence="1">Uncharacterized protein</fullName>
    </submittedName>
</protein>